<dbReference type="EMBL" id="JARAOO010000002">
    <property type="protein sequence ID" value="KAJ7978597.1"/>
    <property type="molecule type" value="Genomic_DNA"/>
</dbReference>
<dbReference type="Proteomes" id="UP001163823">
    <property type="component" value="Chromosome 2"/>
</dbReference>
<keyword evidence="2" id="KW-1185">Reference proteome</keyword>
<dbReference type="AlphaFoldDB" id="A0AAD7QBS0"/>
<evidence type="ECO:0000313" key="1">
    <source>
        <dbReference type="EMBL" id="KAJ7978597.1"/>
    </source>
</evidence>
<evidence type="ECO:0000313" key="2">
    <source>
        <dbReference type="Proteomes" id="UP001163823"/>
    </source>
</evidence>
<comment type="caution">
    <text evidence="1">The sequence shown here is derived from an EMBL/GenBank/DDBJ whole genome shotgun (WGS) entry which is preliminary data.</text>
</comment>
<protein>
    <submittedName>
        <fullName evidence="1">Uncharacterized protein</fullName>
    </submittedName>
</protein>
<sequence length="80" mass="9098">MAVISVWHEIPNLKKINHQAQTWLPLRYLRSEACAVARCGPRLLKVCLKSSALQAVEDLKVVLICYNKLKGFEQQLVLLP</sequence>
<name>A0AAD7QBS0_QUISA</name>
<reference evidence="1" key="1">
    <citation type="journal article" date="2023" name="Science">
        <title>Elucidation of the pathway for biosynthesis of saponin adjuvants from the soapbark tree.</title>
        <authorList>
            <person name="Reed J."/>
            <person name="Orme A."/>
            <person name="El-Demerdash A."/>
            <person name="Owen C."/>
            <person name="Martin L.B.B."/>
            <person name="Misra R.C."/>
            <person name="Kikuchi S."/>
            <person name="Rejzek M."/>
            <person name="Martin A.C."/>
            <person name="Harkess A."/>
            <person name="Leebens-Mack J."/>
            <person name="Louveau T."/>
            <person name="Stephenson M.J."/>
            <person name="Osbourn A."/>
        </authorList>
    </citation>
    <scope>NUCLEOTIDE SEQUENCE</scope>
    <source>
        <strain evidence="1">S10</strain>
    </source>
</reference>
<gene>
    <name evidence="1" type="ORF">O6P43_002103</name>
</gene>
<dbReference type="KEGG" id="qsa:O6P43_002103"/>
<accession>A0AAD7QBS0</accession>
<proteinExistence type="predicted"/>
<organism evidence="1 2">
    <name type="scientific">Quillaja saponaria</name>
    <name type="common">Soap bark tree</name>
    <dbReference type="NCBI Taxonomy" id="32244"/>
    <lineage>
        <taxon>Eukaryota</taxon>
        <taxon>Viridiplantae</taxon>
        <taxon>Streptophyta</taxon>
        <taxon>Embryophyta</taxon>
        <taxon>Tracheophyta</taxon>
        <taxon>Spermatophyta</taxon>
        <taxon>Magnoliopsida</taxon>
        <taxon>eudicotyledons</taxon>
        <taxon>Gunneridae</taxon>
        <taxon>Pentapetalae</taxon>
        <taxon>rosids</taxon>
        <taxon>fabids</taxon>
        <taxon>Fabales</taxon>
        <taxon>Quillajaceae</taxon>
        <taxon>Quillaja</taxon>
    </lineage>
</organism>